<gene>
    <name evidence="1" type="ORF">PMIN01_00457</name>
</gene>
<keyword evidence="2" id="KW-1185">Reference proteome</keyword>
<accession>A0A9P6KVF7</accession>
<reference evidence="1" key="1">
    <citation type="journal article" date="2020" name="Mol. Plant Microbe Interact.">
        <title>Genome Sequence of the Biocontrol Agent Coniothyrium minitans strain Conio (IMI 134523).</title>
        <authorList>
            <person name="Patel D."/>
            <person name="Shittu T.A."/>
            <person name="Baroncelli R."/>
            <person name="Muthumeenakshi S."/>
            <person name="Osborne T.H."/>
            <person name="Janganan T.K."/>
            <person name="Sreenivasaprasad S."/>
        </authorList>
    </citation>
    <scope>NUCLEOTIDE SEQUENCE</scope>
    <source>
        <strain evidence="1">Conio</strain>
    </source>
</reference>
<evidence type="ECO:0000313" key="1">
    <source>
        <dbReference type="EMBL" id="KAF9740918.1"/>
    </source>
</evidence>
<dbReference type="Proteomes" id="UP000756921">
    <property type="component" value="Unassembled WGS sequence"/>
</dbReference>
<dbReference type="OrthoDB" id="10354627at2759"/>
<evidence type="ECO:0000313" key="2">
    <source>
        <dbReference type="Proteomes" id="UP000756921"/>
    </source>
</evidence>
<sequence length="251" mass="27961">MTQAKRYSKEQVAGFDAHFAPFRGHMKVQPNGTIYFAKDGSIIDTPNALPLLYAYQTCVFDLATTFLGHCTGKFRDIRTKYDMKDTLDENKCLVQEYHVRLYGAHMSLPIESDLRHVFAEAHSAISFEDALIRLALLYQAAIDSWVGFWVGPKEAVDWFQGQLARHDQFIVLPALRIPQSLPVEGSAVVTSGKKNAADAMPIDDSIIDPRLLTQNLPAEERVAVSSSNEVAAPGLIMPDFFIDPALSNDWS</sequence>
<organism evidence="1 2">
    <name type="scientific">Paraphaeosphaeria minitans</name>
    <dbReference type="NCBI Taxonomy" id="565426"/>
    <lineage>
        <taxon>Eukaryota</taxon>
        <taxon>Fungi</taxon>
        <taxon>Dikarya</taxon>
        <taxon>Ascomycota</taxon>
        <taxon>Pezizomycotina</taxon>
        <taxon>Dothideomycetes</taxon>
        <taxon>Pleosporomycetidae</taxon>
        <taxon>Pleosporales</taxon>
        <taxon>Massarineae</taxon>
        <taxon>Didymosphaeriaceae</taxon>
        <taxon>Paraphaeosphaeria</taxon>
    </lineage>
</organism>
<dbReference type="EMBL" id="WJXW01000001">
    <property type="protein sequence ID" value="KAF9740918.1"/>
    <property type="molecule type" value="Genomic_DNA"/>
</dbReference>
<dbReference type="AlphaFoldDB" id="A0A9P6KVF7"/>
<name>A0A9P6KVF7_9PLEO</name>
<comment type="caution">
    <text evidence="1">The sequence shown here is derived from an EMBL/GenBank/DDBJ whole genome shotgun (WGS) entry which is preliminary data.</text>
</comment>
<proteinExistence type="predicted"/>
<protein>
    <submittedName>
        <fullName evidence="1">Uncharacterized protein</fullName>
    </submittedName>
</protein>